<feature type="compositionally biased region" description="Basic and acidic residues" evidence="1">
    <location>
        <begin position="25"/>
        <end position="40"/>
    </location>
</feature>
<name>A0ABV0SL48_9TELE</name>
<dbReference type="Proteomes" id="UP001482620">
    <property type="component" value="Unassembled WGS sequence"/>
</dbReference>
<reference evidence="2 3" key="1">
    <citation type="submission" date="2021-06" db="EMBL/GenBank/DDBJ databases">
        <authorList>
            <person name="Palmer J.M."/>
        </authorList>
    </citation>
    <scope>NUCLEOTIDE SEQUENCE [LARGE SCALE GENOMIC DNA]</scope>
    <source>
        <strain evidence="3">if_2019</strain>
        <tissue evidence="2">Muscle</tissue>
    </source>
</reference>
<protein>
    <submittedName>
        <fullName evidence="2">Uncharacterized protein</fullName>
    </submittedName>
</protein>
<organism evidence="2 3">
    <name type="scientific">Ilyodon furcidens</name>
    <name type="common">goldbreast splitfin</name>
    <dbReference type="NCBI Taxonomy" id="33524"/>
    <lineage>
        <taxon>Eukaryota</taxon>
        <taxon>Metazoa</taxon>
        <taxon>Chordata</taxon>
        <taxon>Craniata</taxon>
        <taxon>Vertebrata</taxon>
        <taxon>Euteleostomi</taxon>
        <taxon>Actinopterygii</taxon>
        <taxon>Neopterygii</taxon>
        <taxon>Teleostei</taxon>
        <taxon>Neoteleostei</taxon>
        <taxon>Acanthomorphata</taxon>
        <taxon>Ovalentaria</taxon>
        <taxon>Atherinomorphae</taxon>
        <taxon>Cyprinodontiformes</taxon>
        <taxon>Goodeidae</taxon>
        <taxon>Ilyodon</taxon>
    </lineage>
</organism>
<accession>A0ABV0SL48</accession>
<proteinExistence type="predicted"/>
<dbReference type="EMBL" id="JAHRIQ010001206">
    <property type="protein sequence ID" value="MEQ2221298.1"/>
    <property type="molecule type" value="Genomic_DNA"/>
</dbReference>
<comment type="caution">
    <text evidence="2">The sequence shown here is derived from an EMBL/GenBank/DDBJ whole genome shotgun (WGS) entry which is preliminary data.</text>
</comment>
<sequence length="94" mass="10869">MAIRGTSRRQSANRPKRNKTNRSADIFHEKVGEDREEKTGKKISFLKQQPMSRRSHPVSTRTNPADLTQILTQASRCERALGLLHRCIQLHMLF</sequence>
<evidence type="ECO:0000313" key="3">
    <source>
        <dbReference type="Proteomes" id="UP001482620"/>
    </source>
</evidence>
<evidence type="ECO:0000256" key="1">
    <source>
        <dbReference type="SAM" id="MobiDB-lite"/>
    </source>
</evidence>
<feature type="region of interest" description="Disordered" evidence="1">
    <location>
        <begin position="1"/>
        <end position="42"/>
    </location>
</feature>
<gene>
    <name evidence="2" type="ORF">ILYODFUR_014345</name>
</gene>
<evidence type="ECO:0000313" key="2">
    <source>
        <dbReference type="EMBL" id="MEQ2221298.1"/>
    </source>
</evidence>
<keyword evidence="3" id="KW-1185">Reference proteome</keyword>